<dbReference type="Pfam" id="PF01607">
    <property type="entry name" value="CBM_14"/>
    <property type="match status" value="1"/>
</dbReference>
<dbReference type="InterPro" id="IPR036508">
    <property type="entry name" value="Chitin-bd_dom_sf"/>
</dbReference>
<dbReference type="AlphaFoldDB" id="A0A9P0K4Q4"/>
<accession>A0A9P0K4Q4</accession>
<keyword evidence="4" id="KW-1185">Reference proteome</keyword>
<dbReference type="Proteomes" id="UP001152888">
    <property type="component" value="Unassembled WGS sequence"/>
</dbReference>
<evidence type="ECO:0000259" key="2">
    <source>
        <dbReference type="PROSITE" id="PS50940"/>
    </source>
</evidence>
<evidence type="ECO:0000313" key="4">
    <source>
        <dbReference type="Proteomes" id="UP001152888"/>
    </source>
</evidence>
<sequence>MSPASVIFLVLVGVHWSLCFTISSESDPSLPTQIILDGEIVRKTSYNEIIYIRCPSGTILDKTTSTCKFLEADVNTLNTNQEKRKKQETCVPGKTKKPILPAFEDCRHYVSCGPSGGYTMECPGITLFNDRINACDYIQFSHCCEYPEKNSSRLLQ</sequence>
<evidence type="ECO:0000256" key="1">
    <source>
        <dbReference type="SAM" id="SignalP"/>
    </source>
</evidence>
<dbReference type="InterPro" id="IPR002557">
    <property type="entry name" value="Chitin-bd_dom"/>
</dbReference>
<dbReference type="EMBL" id="CAKOFQ010006723">
    <property type="protein sequence ID" value="CAH1965375.1"/>
    <property type="molecule type" value="Genomic_DNA"/>
</dbReference>
<gene>
    <name evidence="3" type="ORF">ACAOBT_LOCUS6302</name>
</gene>
<keyword evidence="1" id="KW-0732">Signal</keyword>
<feature type="domain" description="Chitin-binding type-2" evidence="2">
    <location>
        <begin position="87"/>
        <end position="143"/>
    </location>
</feature>
<dbReference type="GO" id="GO:0005576">
    <property type="term" value="C:extracellular region"/>
    <property type="evidence" value="ECO:0007669"/>
    <property type="project" value="InterPro"/>
</dbReference>
<name>A0A9P0K4Q4_ACAOB</name>
<proteinExistence type="predicted"/>
<evidence type="ECO:0000313" key="3">
    <source>
        <dbReference type="EMBL" id="CAH1965375.1"/>
    </source>
</evidence>
<protein>
    <recommendedName>
        <fullName evidence="2">Chitin-binding type-2 domain-containing protein</fullName>
    </recommendedName>
</protein>
<organism evidence="3 4">
    <name type="scientific">Acanthoscelides obtectus</name>
    <name type="common">Bean weevil</name>
    <name type="synonym">Bruchus obtectus</name>
    <dbReference type="NCBI Taxonomy" id="200917"/>
    <lineage>
        <taxon>Eukaryota</taxon>
        <taxon>Metazoa</taxon>
        <taxon>Ecdysozoa</taxon>
        <taxon>Arthropoda</taxon>
        <taxon>Hexapoda</taxon>
        <taxon>Insecta</taxon>
        <taxon>Pterygota</taxon>
        <taxon>Neoptera</taxon>
        <taxon>Endopterygota</taxon>
        <taxon>Coleoptera</taxon>
        <taxon>Polyphaga</taxon>
        <taxon>Cucujiformia</taxon>
        <taxon>Chrysomeloidea</taxon>
        <taxon>Chrysomelidae</taxon>
        <taxon>Bruchinae</taxon>
        <taxon>Bruchini</taxon>
        <taxon>Acanthoscelides</taxon>
    </lineage>
</organism>
<dbReference type="OrthoDB" id="6020543at2759"/>
<dbReference type="GO" id="GO:0008061">
    <property type="term" value="F:chitin binding"/>
    <property type="evidence" value="ECO:0007669"/>
    <property type="project" value="InterPro"/>
</dbReference>
<feature type="chain" id="PRO_5040316094" description="Chitin-binding type-2 domain-containing protein" evidence="1">
    <location>
        <begin position="20"/>
        <end position="156"/>
    </location>
</feature>
<comment type="caution">
    <text evidence="3">The sequence shown here is derived from an EMBL/GenBank/DDBJ whole genome shotgun (WGS) entry which is preliminary data.</text>
</comment>
<dbReference type="PROSITE" id="PS50940">
    <property type="entry name" value="CHIT_BIND_II"/>
    <property type="match status" value="1"/>
</dbReference>
<dbReference type="Gene3D" id="2.170.140.10">
    <property type="entry name" value="Chitin binding domain"/>
    <property type="match status" value="1"/>
</dbReference>
<feature type="signal peptide" evidence="1">
    <location>
        <begin position="1"/>
        <end position="19"/>
    </location>
</feature>
<dbReference type="SUPFAM" id="SSF57625">
    <property type="entry name" value="Invertebrate chitin-binding proteins"/>
    <property type="match status" value="1"/>
</dbReference>
<reference evidence="3" key="1">
    <citation type="submission" date="2022-03" db="EMBL/GenBank/DDBJ databases">
        <authorList>
            <person name="Sayadi A."/>
        </authorList>
    </citation>
    <scope>NUCLEOTIDE SEQUENCE</scope>
</reference>